<dbReference type="EMBL" id="AMXN01000002">
    <property type="protein sequence ID" value="ELS62406.1"/>
    <property type="molecule type" value="Genomic_DNA"/>
</dbReference>
<dbReference type="AlphaFoldDB" id="A0A9W5LKS3"/>
<proteinExistence type="predicted"/>
<accession>A0A9W5LKS3</accession>
<sequence length="48" mass="5892">MYFRQPPPFQNKCDSHLSGEPLCKAFYSIRWFVKISFLFYKKNEKRKS</sequence>
<evidence type="ECO:0000313" key="1">
    <source>
        <dbReference type="EMBL" id="ELS62406.1"/>
    </source>
</evidence>
<reference evidence="1 2" key="1">
    <citation type="journal article" date="2014" name="Syst. Appl. Microbiol.">
        <title>Genomic insights into the taxonomic status of the three subspecies of Bacillus subtilis.</title>
        <authorList>
            <person name="Yi H."/>
            <person name="Chun J."/>
            <person name="Cha C.J."/>
        </authorList>
    </citation>
    <scope>NUCLEOTIDE SEQUENCE [LARGE SCALE GENOMIC DNA]</scope>
    <source>
        <strain evidence="1 2">KCTC 13429</strain>
    </source>
</reference>
<dbReference type="Proteomes" id="UP000011182">
    <property type="component" value="Unassembled WGS sequence"/>
</dbReference>
<evidence type="ECO:0000313" key="2">
    <source>
        <dbReference type="Proteomes" id="UP000011182"/>
    </source>
</evidence>
<organism evidence="1 2">
    <name type="scientific">Bacillus inaquosorum KCTC 13429</name>
    <dbReference type="NCBI Taxonomy" id="1236548"/>
    <lineage>
        <taxon>Bacteria</taxon>
        <taxon>Bacillati</taxon>
        <taxon>Bacillota</taxon>
        <taxon>Bacilli</taxon>
        <taxon>Bacillales</taxon>
        <taxon>Bacillaceae</taxon>
        <taxon>Bacillus</taxon>
    </lineage>
</organism>
<gene>
    <name evidence="1" type="ORF">BSI_14850</name>
</gene>
<comment type="caution">
    <text evidence="1">The sequence shown here is derived from an EMBL/GenBank/DDBJ whole genome shotgun (WGS) entry which is preliminary data.</text>
</comment>
<name>A0A9W5LKS3_9BACI</name>
<protein>
    <submittedName>
        <fullName evidence="1">Uncharacterized protein</fullName>
    </submittedName>
</protein>
<keyword evidence="2" id="KW-1185">Reference proteome</keyword>